<proteinExistence type="predicted"/>
<organism evidence="1 2">
    <name type="scientific">Drosophila albomicans</name>
    <name type="common">Fruit fly</name>
    <dbReference type="NCBI Taxonomy" id="7291"/>
    <lineage>
        <taxon>Eukaryota</taxon>
        <taxon>Metazoa</taxon>
        <taxon>Ecdysozoa</taxon>
        <taxon>Arthropoda</taxon>
        <taxon>Hexapoda</taxon>
        <taxon>Insecta</taxon>
        <taxon>Pterygota</taxon>
        <taxon>Neoptera</taxon>
        <taxon>Endopterygota</taxon>
        <taxon>Diptera</taxon>
        <taxon>Brachycera</taxon>
        <taxon>Muscomorpha</taxon>
        <taxon>Ephydroidea</taxon>
        <taxon>Drosophilidae</taxon>
        <taxon>Drosophila</taxon>
    </lineage>
</organism>
<dbReference type="RefSeq" id="XP_051862933.1">
    <property type="nucleotide sequence ID" value="XM_052006973.1"/>
</dbReference>
<keyword evidence="1" id="KW-1185">Reference proteome</keyword>
<protein>
    <submittedName>
        <fullName evidence="2">Uncharacterized protein LOC127565966 isoform X2</fullName>
    </submittedName>
</protein>
<gene>
    <name evidence="2" type="primary">LOC127565966</name>
</gene>
<dbReference type="Pfam" id="PF16061">
    <property type="entry name" value="DUF4803"/>
    <property type="match status" value="1"/>
</dbReference>
<evidence type="ECO:0000313" key="2">
    <source>
        <dbReference type="RefSeq" id="XP_051862933.1"/>
    </source>
</evidence>
<sequence length="103" mass="11526">MANKVVTGVRFVKKNRIFHLQIQQGQLLPRGAINESTVEWVPIDDFKITDPDVCDGVDYHSLSHQERGIDLDEISTLDGQASVVTGLRLRVLSGRLNLITTKQ</sequence>
<dbReference type="PANTHER" id="PTHR47890:SF1">
    <property type="entry name" value="LD24308P"/>
    <property type="match status" value="1"/>
</dbReference>
<reference evidence="2" key="1">
    <citation type="submission" date="2025-08" db="UniProtKB">
        <authorList>
            <consortium name="RefSeq"/>
        </authorList>
    </citation>
    <scope>IDENTIFICATION</scope>
    <source>
        <strain evidence="2">15112-1751.03</strain>
        <tissue evidence="2">Whole Adult</tissue>
    </source>
</reference>
<evidence type="ECO:0000313" key="1">
    <source>
        <dbReference type="Proteomes" id="UP000515160"/>
    </source>
</evidence>
<dbReference type="GeneID" id="127565966"/>
<dbReference type="PANTHER" id="PTHR47890">
    <property type="entry name" value="LD24308P"/>
    <property type="match status" value="1"/>
</dbReference>
<name>A0A9C6WH23_DROAB</name>
<dbReference type="InterPro" id="IPR032062">
    <property type="entry name" value="DUF4803"/>
</dbReference>
<dbReference type="Proteomes" id="UP000515160">
    <property type="component" value="Chromosome 2R"/>
</dbReference>
<dbReference type="OrthoDB" id="6366357at2759"/>
<accession>A0A9C6WH23</accession>
<dbReference type="AlphaFoldDB" id="A0A9C6WH23"/>